<name>A0ABD2PXB5_9PLAT</name>
<evidence type="ECO:0000313" key="2">
    <source>
        <dbReference type="Proteomes" id="UP001626550"/>
    </source>
</evidence>
<evidence type="ECO:0000313" key="1">
    <source>
        <dbReference type="EMBL" id="KAL3311733.1"/>
    </source>
</evidence>
<dbReference type="Pfam" id="PF01186">
    <property type="entry name" value="Lysyl_oxidase"/>
    <property type="match status" value="1"/>
</dbReference>
<reference evidence="1 2" key="1">
    <citation type="submission" date="2024-11" db="EMBL/GenBank/DDBJ databases">
        <title>Adaptive evolution of stress response genes in parasites aligns with host niche diversity.</title>
        <authorList>
            <person name="Hahn C."/>
            <person name="Resl P."/>
        </authorList>
    </citation>
    <scope>NUCLEOTIDE SEQUENCE [LARGE SCALE GENOMIC DNA]</scope>
    <source>
        <strain evidence="1">EGGRZ-B1_66</strain>
        <tissue evidence="1">Body</tissue>
    </source>
</reference>
<sequence>MKVFAVYNLIDSEKRVLASGHKASFCLEDSSCETGVSKKFQCSNVVNNYGTQGISPGCKDTYYHDYDCQWIDITDIREGTYELQVAYNPEFLVPEQDFFNNGLRCSVMITDVSAHIRNCVPMHPLDMTYS</sequence>
<gene>
    <name evidence="1" type="primary">LOXL3_1</name>
    <name evidence="1" type="ORF">Ciccas_009682</name>
</gene>
<accession>A0ABD2PXB5</accession>
<keyword evidence="2" id="KW-1185">Reference proteome</keyword>
<dbReference type="Proteomes" id="UP001626550">
    <property type="component" value="Unassembled WGS sequence"/>
</dbReference>
<dbReference type="EMBL" id="JBJKFK010002044">
    <property type="protein sequence ID" value="KAL3311733.1"/>
    <property type="molecule type" value="Genomic_DNA"/>
</dbReference>
<comment type="caution">
    <text evidence="1">The sequence shown here is derived from an EMBL/GenBank/DDBJ whole genome shotgun (WGS) entry which is preliminary data.</text>
</comment>
<protein>
    <submittedName>
        <fullName evidence="1">Lysyl oxidase 3</fullName>
    </submittedName>
</protein>
<dbReference type="AlphaFoldDB" id="A0ABD2PXB5"/>
<dbReference type="PANTHER" id="PTHR45817:SF4">
    <property type="entry name" value="LYSYL OXIDASE-LIKE-RELATED"/>
    <property type="match status" value="1"/>
</dbReference>
<dbReference type="InterPro" id="IPR050912">
    <property type="entry name" value="LOX-like_protein"/>
</dbReference>
<proteinExistence type="predicted"/>
<dbReference type="InterPro" id="IPR001695">
    <property type="entry name" value="Lysyl_oxidase"/>
</dbReference>
<organism evidence="1 2">
    <name type="scientific">Cichlidogyrus casuarinus</name>
    <dbReference type="NCBI Taxonomy" id="1844966"/>
    <lineage>
        <taxon>Eukaryota</taxon>
        <taxon>Metazoa</taxon>
        <taxon>Spiralia</taxon>
        <taxon>Lophotrochozoa</taxon>
        <taxon>Platyhelminthes</taxon>
        <taxon>Monogenea</taxon>
        <taxon>Monopisthocotylea</taxon>
        <taxon>Dactylogyridea</taxon>
        <taxon>Ancyrocephalidae</taxon>
        <taxon>Cichlidogyrus</taxon>
    </lineage>
</organism>
<dbReference type="PANTHER" id="PTHR45817">
    <property type="entry name" value="LYSYL OXIDASE-LIKE-RELATED"/>
    <property type="match status" value="1"/>
</dbReference>